<feature type="domain" description="MgtC/SapB/SrpB/YhiD N-terminal" evidence="8">
    <location>
        <begin position="12"/>
        <end position="136"/>
    </location>
</feature>
<dbReference type="EMBL" id="JANSKX010000004">
    <property type="protein sequence ID" value="MCY1593956.1"/>
    <property type="molecule type" value="Genomic_DNA"/>
</dbReference>
<feature type="transmembrane region" description="Helical" evidence="7">
    <location>
        <begin position="101"/>
        <end position="131"/>
    </location>
</feature>
<name>A0A1Z3U1U2_9STAP</name>
<dbReference type="Proteomes" id="UP000235748">
    <property type="component" value="Unassembled WGS sequence"/>
</dbReference>
<evidence type="ECO:0000256" key="6">
    <source>
        <dbReference type="ARBA" id="ARBA00023136"/>
    </source>
</evidence>
<evidence type="ECO:0000313" key="12">
    <source>
        <dbReference type="Proteomes" id="UP000235748"/>
    </source>
</evidence>
<dbReference type="KEGG" id="spet:CEP67_07415"/>
<protein>
    <submittedName>
        <fullName evidence="11">Methyltransferase</fullName>
    </submittedName>
    <submittedName>
        <fullName evidence="9">MgtC/SapB family protein</fullName>
    </submittedName>
</protein>
<feature type="transmembrane region" description="Helical" evidence="7">
    <location>
        <begin position="32"/>
        <end position="50"/>
    </location>
</feature>
<evidence type="ECO:0000313" key="9">
    <source>
        <dbReference type="EMBL" id="MCY1583544.1"/>
    </source>
</evidence>
<evidence type="ECO:0000256" key="4">
    <source>
        <dbReference type="ARBA" id="ARBA00022692"/>
    </source>
</evidence>
<keyword evidence="13" id="KW-1185">Reference proteome</keyword>
<accession>A0A1Z3U1U2</accession>
<dbReference type="RefSeq" id="WP_002472642.1">
    <property type="nucleotide sequence ID" value="NZ_CP022096.2"/>
</dbReference>
<dbReference type="GO" id="GO:0032259">
    <property type="term" value="P:methylation"/>
    <property type="evidence" value="ECO:0007669"/>
    <property type="project" value="UniProtKB-KW"/>
</dbReference>
<dbReference type="AlphaFoldDB" id="A0A1Z3U1U2"/>
<dbReference type="PANTHER" id="PTHR33778:SF1">
    <property type="entry name" value="MAGNESIUM TRANSPORTER YHID-RELATED"/>
    <property type="match status" value="1"/>
</dbReference>
<reference evidence="10" key="3">
    <citation type="journal article" date="2022" name="Int. J. Mol. Sci.">
        <title>Phenotypic and genotypic virulence characterisation of Staphylococcus pettenkoferi strains isolated from human bloodstream and diabetic foot infections.</title>
        <authorList>
            <person name="Magnan C."/>
        </authorList>
    </citation>
    <scope>NUCLEOTIDE SEQUENCE</scope>
    <source>
        <strain evidence="10">NSP020P</strain>
    </source>
</reference>
<dbReference type="Proteomes" id="UP001072952">
    <property type="component" value="Unassembled WGS sequence"/>
</dbReference>
<comment type="caution">
    <text evidence="11">The sequence shown here is derived from an EMBL/GenBank/DDBJ whole genome shotgun (WGS) entry which is preliminary data.</text>
</comment>
<organism evidence="11 12">
    <name type="scientific">Staphylococcus pettenkoferi</name>
    <dbReference type="NCBI Taxonomy" id="170573"/>
    <lineage>
        <taxon>Bacteria</taxon>
        <taxon>Bacillati</taxon>
        <taxon>Bacillota</taxon>
        <taxon>Bacilli</taxon>
        <taxon>Bacillales</taxon>
        <taxon>Staphylococcaceae</taxon>
        <taxon>Staphylococcus</taxon>
    </lineage>
</organism>
<keyword evidence="6 7" id="KW-0472">Membrane</keyword>
<evidence type="ECO:0000313" key="10">
    <source>
        <dbReference type="EMBL" id="MCY1593956.1"/>
    </source>
</evidence>
<keyword evidence="5 7" id="KW-1133">Transmembrane helix</keyword>
<dbReference type="EMBL" id="JANSLD010000030">
    <property type="protein sequence ID" value="MCY1583544.1"/>
    <property type="molecule type" value="Genomic_DNA"/>
</dbReference>
<reference evidence="11 12" key="1">
    <citation type="submission" date="2017-09" db="EMBL/GenBank/DDBJ databases">
        <title>Bacterial strain isolated from the female urinary microbiota.</title>
        <authorList>
            <person name="Thomas-White K."/>
            <person name="Kumar N."/>
            <person name="Forster S."/>
            <person name="Putonti C."/>
            <person name="Lawley T."/>
            <person name="Wolfe A.J."/>
        </authorList>
    </citation>
    <scope>NUCLEOTIDE SEQUENCE [LARGE SCALE GENOMIC DNA]</scope>
    <source>
        <strain evidence="11 12">UMB0834</strain>
    </source>
</reference>
<comment type="subcellular location">
    <subcellularLocation>
        <location evidence="1">Cell membrane</location>
        <topology evidence="1">Multi-pass membrane protein</topology>
    </subcellularLocation>
</comment>
<gene>
    <name evidence="11" type="ORF">CJ235_06650</name>
    <name evidence="10" type="ORF">NW112_01720</name>
    <name evidence="9" type="ORF">NW133_08375</name>
</gene>
<dbReference type="Pfam" id="PF02308">
    <property type="entry name" value="MgtC"/>
    <property type="match status" value="1"/>
</dbReference>
<evidence type="ECO:0000256" key="3">
    <source>
        <dbReference type="ARBA" id="ARBA00022475"/>
    </source>
</evidence>
<dbReference type="InterPro" id="IPR049177">
    <property type="entry name" value="MgtC_SapB_SrpB_YhiD_N"/>
</dbReference>
<keyword evidence="11" id="KW-0808">Transferase</keyword>
<evidence type="ECO:0000313" key="13">
    <source>
        <dbReference type="Proteomes" id="UP001072952"/>
    </source>
</evidence>
<evidence type="ECO:0000259" key="8">
    <source>
        <dbReference type="Pfam" id="PF02308"/>
    </source>
</evidence>
<comment type="similarity">
    <text evidence="2">Belongs to the MgtC/SapB family.</text>
</comment>
<dbReference type="InterPro" id="IPR003416">
    <property type="entry name" value="MgtC/SapB/SrpB/YhiD_fam"/>
</dbReference>
<evidence type="ECO:0000256" key="7">
    <source>
        <dbReference type="SAM" id="Phobius"/>
    </source>
</evidence>
<dbReference type="PRINTS" id="PR01837">
    <property type="entry name" value="MGTCSAPBPROT"/>
</dbReference>
<reference evidence="9" key="2">
    <citation type="journal article" date="2022" name="Int. J. Mol. Sci.">
        <title>Phenotypic and Genotypic Virulence Characterisation of Staphylococcus pettenkoferi Strains Isolated from Human Bloodstream and Diabetic Foot Infections.</title>
        <authorList>
            <person name="Magnan C."/>
            <person name="Ahmad-Mansour N."/>
            <person name="Pouget C."/>
            <person name="Morsli M."/>
            <person name="Huc-Brandt S."/>
            <person name="Pantel A."/>
            <person name="Dunyach-Remy C."/>
            <person name="Sotto A."/>
            <person name="Molle V."/>
            <person name="Lavigne J.-P."/>
        </authorList>
    </citation>
    <scope>NUCLEOTIDE SEQUENCE</scope>
    <source>
        <strain evidence="9">NSP012P</strain>
    </source>
</reference>
<keyword evidence="4 7" id="KW-0812">Transmembrane</keyword>
<feature type="transmembrane region" description="Helical" evidence="7">
    <location>
        <begin position="71"/>
        <end position="89"/>
    </location>
</feature>
<dbReference type="PANTHER" id="PTHR33778">
    <property type="entry name" value="PROTEIN MGTC"/>
    <property type="match status" value="1"/>
</dbReference>
<dbReference type="GO" id="GO:0005886">
    <property type="term" value="C:plasma membrane"/>
    <property type="evidence" value="ECO:0007669"/>
    <property type="project" value="UniProtKB-SubCell"/>
</dbReference>
<evidence type="ECO:0000256" key="5">
    <source>
        <dbReference type="ARBA" id="ARBA00022989"/>
    </source>
</evidence>
<keyword evidence="11" id="KW-0489">Methyltransferase</keyword>
<evidence type="ECO:0000313" key="11">
    <source>
        <dbReference type="EMBL" id="PMC18944.1"/>
    </source>
</evidence>
<dbReference type="Proteomes" id="UP001081438">
    <property type="component" value="Unassembled WGS sequence"/>
</dbReference>
<keyword evidence="3" id="KW-1003">Cell membrane</keyword>
<evidence type="ECO:0000256" key="2">
    <source>
        <dbReference type="ARBA" id="ARBA00009298"/>
    </source>
</evidence>
<dbReference type="STRING" id="170573.GCA_001076995_01638"/>
<evidence type="ECO:0000256" key="1">
    <source>
        <dbReference type="ARBA" id="ARBA00004651"/>
    </source>
</evidence>
<dbReference type="GeneID" id="98298584"/>
<proteinExistence type="inferred from homology"/>
<sequence length="222" mass="24506">MLFQLDLFLRIFVAAVCGSVMGYERAQRMKAAGVRTHILVSAASALFIIISKYSFDDLLGQTNIALDPSRVAAQVVSGISFIGAGTILIRNSNINGLTTAAGLWIMSGIGMALGAGMYFIGIVTTILIVIIQYFMRARFLHEIIIRKETIKFTIEASYTPQLKREIVELLESHGIERISFYIFKIDRDMIYLNVTGKVAAKGYDNNAMIENLVNLDDIKAVG</sequence>
<dbReference type="EMBL" id="PNGG01000003">
    <property type="protein sequence ID" value="PMC18944.1"/>
    <property type="molecule type" value="Genomic_DNA"/>
</dbReference>
<dbReference type="GO" id="GO:0008168">
    <property type="term" value="F:methyltransferase activity"/>
    <property type="evidence" value="ECO:0007669"/>
    <property type="project" value="UniProtKB-KW"/>
</dbReference>
<reference evidence="9" key="4">
    <citation type="submission" date="2022-08" db="EMBL/GenBank/DDBJ databases">
        <authorList>
            <person name="Magnan C."/>
        </authorList>
    </citation>
    <scope>NUCLEOTIDE SEQUENCE</scope>
    <source>
        <strain evidence="9">NSP012P</strain>
    </source>
</reference>